<dbReference type="Proteomes" id="UP000463051">
    <property type="component" value="Unassembled WGS sequence"/>
</dbReference>
<name>A0A7X2H8U2_9BACL</name>
<sequence>MQNILNLNLREKAGSDSYNRFEYQAHWILYHMLDNIQNKKPFLIFCEFHDDMAESEYSPSPTNMNFYQVKTTDTKEEWKLSSLFQKTKRKDGSYKNSFLGFIFYNFDKFSSECSSCHFISNAEFDNEILQWQSIVKDKKELKKENLALYMKIKNYVKVEYPTMDQQKFDIVIDRFIQNTFFTKSPLSLEGHVEQVKGVFFEVASRFNLDMKSGYLLLTNIMDSVRKKTRTIIRTPISYEELKMKKGISSDIFNELEETFNSIPKHDEVYDSIENYLKKNSLSIIQINAMLKGLKKHHKKNLDISDALYQDIIRAFIQEVDDLVEKNFILIDDFAIQNELLENLVEVFLKQHIHQEATSMVLRGVFYETILSGQSSDV</sequence>
<dbReference type="RefSeq" id="WP_154121108.1">
    <property type="nucleotide sequence ID" value="NZ_WJXB01000010.1"/>
</dbReference>
<reference evidence="2 3" key="1">
    <citation type="submission" date="2019-11" db="EMBL/GenBank/DDBJ databases">
        <title>Paenibacillus monticola sp. nov., a novel PGPR strain isolated from mountain sample in China.</title>
        <authorList>
            <person name="Zhao Q."/>
            <person name="Li H.-P."/>
            <person name="Zhang J.-L."/>
        </authorList>
    </citation>
    <scope>NUCLEOTIDE SEQUENCE [LARGE SCALE GENOMIC DNA]</scope>
    <source>
        <strain evidence="2 3">LC-T2</strain>
    </source>
</reference>
<dbReference type="InterPro" id="IPR025382">
    <property type="entry name" value="Cap4-like_endonuclease_dom"/>
</dbReference>
<dbReference type="AlphaFoldDB" id="A0A7X2H8U2"/>
<dbReference type="GO" id="GO:0004518">
    <property type="term" value="F:nuclease activity"/>
    <property type="evidence" value="ECO:0007669"/>
    <property type="project" value="InterPro"/>
</dbReference>
<dbReference type="EMBL" id="WJXB01000010">
    <property type="protein sequence ID" value="MRN55591.1"/>
    <property type="molecule type" value="Genomic_DNA"/>
</dbReference>
<accession>A0A7X2H8U2</accession>
<feature type="domain" description="CD-NTase associated protein 4-like DNA endonuclease" evidence="1">
    <location>
        <begin position="12"/>
        <end position="206"/>
    </location>
</feature>
<dbReference type="Pfam" id="PF14130">
    <property type="entry name" value="Cap4_nuclease"/>
    <property type="match status" value="1"/>
</dbReference>
<keyword evidence="3" id="KW-1185">Reference proteome</keyword>
<proteinExistence type="predicted"/>
<evidence type="ECO:0000313" key="2">
    <source>
        <dbReference type="EMBL" id="MRN55591.1"/>
    </source>
</evidence>
<gene>
    <name evidence="2" type="ORF">GJB61_21645</name>
</gene>
<organism evidence="2 3">
    <name type="scientific">Paenibacillus monticola</name>
    <dbReference type="NCBI Taxonomy" id="2666075"/>
    <lineage>
        <taxon>Bacteria</taxon>
        <taxon>Bacillati</taxon>
        <taxon>Bacillota</taxon>
        <taxon>Bacilli</taxon>
        <taxon>Bacillales</taxon>
        <taxon>Paenibacillaceae</taxon>
        <taxon>Paenibacillus</taxon>
    </lineage>
</organism>
<evidence type="ECO:0000259" key="1">
    <source>
        <dbReference type="Pfam" id="PF14130"/>
    </source>
</evidence>
<evidence type="ECO:0000313" key="3">
    <source>
        <dbReference type="Proteomes" id="UP000463051"/>
    </source>
</evidence>
<comment type="caution">
    <text evidence="2">The sequence shown here is derived from an EMBL/GenBank/DDBJ whole genome shotgun (WGS) entry which is preliminary data.</text>
</comment>
<protein>
    <submittedName>
        <fullName evidence="2">DUF4297 domain-containing protein</fullName>
    </submittedName>
</protein>